<dbReference type="Gene3D" id="3.40.50.150">
    <property type="entry name" value="Vaccinia Virus protein VP39"/>
    <property type="match status" value="1"/>
</dbReference>
<reference evidence="5" key="1">
    <citation type="submission" date="2011-12" db="EMBL/GenBank/DDBJ databases">
        <title>The Draft Genome of Lepisosteus oculatus.</title>
        <authorList>
            <consortium name="The Broad Institute Genome Assembly &amp; Analysis Group"/>
            <consortium name="Computational R&amp;D Group"/>
            <consortium name="and Sequencing Platform"/>
            <person name="Di Palma F."/>
            <person name="Alfoldi J."/>
            <person name="Johnson J."/>
            <person name="Berlin A."/>
            <person name="Gnerre S."/>
            <person name="Jaffe D."/>
            <person name="MacCallum I."/>
            <person name="Young S."/>
            <person name="Walker B.J."/>
            <person name="Lander E.S."/>
            <person name="Lindblad-Toh K."/>
        </authorList>
    </citation>
    <scope>NUCLEOTIDE SEQUENCE [LARGE SCALE GENOMIC DNA]</scope>
</reference>
<dbReference type="FunCoup" id="W5MV76">
    <property type="interactions" value="8"/>
</dbReference>
<evidence type="ECO:0000256" key="2">
    <source>
        <dbReference type="ARBA" id="ARBA00022691"/>
    </source>
</evidence>
<organism evidence="4 5">
    <name type="scientific">Lepisosteus oculatus</name>
    <name type="common">Spotted gar</name>
    <dbReference type="NCBI Taxonomy" id="7918"/>
    <lineage>
        <taxon>Eukaryota</taxon>
        <taxon>Metazoa</taxon>
        <taxon>Chordata</taxon>
        <taxon>Craniata</taxon>
        <taxon>Vertebrata</taxon>
        <taxon>Euteleostomi</taxon>
        <taxon>Actinopterygii</taxon>
        <taxon>Neopterygii</taxon>
        <taxon>Holostei</taxon>
        <taxon>Semionotiformes</taxon>
        <taxon>Lepisosteidae</taxon>
        <taxon>Lepisosteus</taxon>
    </lineage>
</organism>
<reference evidence="4" key="3">
    <citation type="submission" date="2025-09" db="UniProtKB">
        <authorList>
            <consortium name="Ensembl"/>
        </authorList>
    </citation>
    <scope>IDENTIFICATION</scope>
</reference>
<dbReference type="OrthoDB" id="413520at2759"/>
<proteinExistence type="predicted"/>
<dbReference type="PANTHER" id="PTHR14614:SF13">
    <property type="entry name" value="PROTEIN-LYSINE METHYLTRANSFERASE METTL21C"/>
    <property type="match status" value="1"/>
</dbReference>
<dbReference type="PANTHER" id="PTHR14614">
    <property type="entry name" value="HEPATOCELLULAR CARCINOMA-ASSOCIATED ANTIGEN"/>
    <property type="match status" value="1"/>
</dbReference>
<dbReference type="InParanoid" id="W5MV76"/>
<dbReference type="GO" id="GO:0008276">
    <property type="term" value="F:protein methyltransferase activity"/>
    <property type="evidence" value="ECO:0000318"/>
    <property type="project" value="GO_Central"/>
</dbReference>
<accession>W5MV76</accession>
<dbReference type="EMBL" id="AHAT01003536">
    <property type="status" value="NOT_ANNOTATED_CDS"/>
    <property type="molecule type" value="Genomic_DNA"/>
</dbReference>
<evidence type="ECO:0000256" key="3">
    <source>
        <dbReference type="SAM" id="MobiDB-lite"/>
    </source>
</evidence>
<dbReference type="InterPro" id="IPR029063">
    <property type="entry name" value="SAM-dependent_MTases_sf"/>
</dbReference>
<keyword evidence="5" id="KW-1185">Reference proteome</keyword>
<dbReference type="Bgee" id="ENSLOCG00000010045">
    <property type="expression patterns" value="Expressed in muscle tissue and 3 other cell types or tissues"/>
</dbReference>
<keyword evidence="2" id="KW-0949">S-adenosyl-L-methionine</keyword>
<evidence type="ECO:0000313" key="4">
    <source>
        <dbReference type="Ensembl" id="ENSLOCP00000012285.1"/>
    </source>
</evidence>
<dbReference type="SUPFAM" id="SSF53335">
    <property type="entry name" value="S-adenosyl-L-methionine-dependent methyltransferases"/>
    <property type="match status" value="1"/>
</dbReference>
<dbReference type="OMA" id="ICIRESI"/>
<dbReference type="HOGENOM" id="CLU_055721_0_0_1"/>
<dbReference type="Ensembl" id="ENSLOCT00000012306.1">
    <property type="protein sequence ID" value="ENSLOCP00000012285.1"/>
    <property type="gene ID" value="ENSLOCG00000010045.1"/>
</dbReference>
<dbReference type="RefSeq" id="XP_006639371.2">
    <property type="nucleotide sequence ID" value="XM_006639308.2"/>
</dbReference>
<dbReference type="AlphaFoldDB" id="W5MV76"/>
<dbReference type="KEGG" id="loc:102693113"/>
<dbReference type="eggNOG" id="KOG2793">
    <property type="taxonomic scope" value="Eukaryota"/>
</dbReference>
<feature type="region of interest" description="Disordered" evidence="3">
    <location>
        <begin position="1"/>
        <end position="57"/>
    </location>
</feature>
<dbReference type="CDD" id="cd02440">
    <property type="entry name" value="AdoMet_MTases"/>
    <property type="match status" value="1"/>
</dbReference>
<keyword evidence="1" id="KW-0808">Transferase</keyword>
<dbReference type="Pfam" id="PF10294">
    <property type="entry name" value="Methyltransf_16"/>
    <property type="match status" value="1"/>
</dbReference>
<keyword evidence="1" id="KW-0489">Methyltransferase</keyword>
<dbReference type="EMBL" id="AHAT01003535">
    <property type="status" value="NOT_ANNOTATED_CDS"/>
    <property type="molecule type" value="Genomic_DNA"/>
</dbReference>
<dbReference type="GO" id="GO:0032259">
    <property type="term" value="P:methylation"/>
    <property type="evidence" value="ECO:0007669"/>
    <property type="project" value="UniProtKB-KW"/>
</dbReference>
<dbReference type="GeneTree" id="ENSGT00940000156596"/>
<sequence length="265" mass="30065">METICSENLEETGGPGQTMEYEEEEEPLPAPVTAEEEAPDETQHEPSPPEPKKPWQPSIYCTFDKERHHFVGYEICIRESIDSYGAIVWPAAVALCQYLENNQHQFNLQDKSVLEIGAGTGLLSIVACLLGAWVTATDLPEVLGNLRSNLTKNTRGLCRYNPQVAELSWGKDLEHTFPRSVYRYDYVLAADVVYHHDYLDSLLVTMQHFCQPGTTLLWANKVRFESDIKFTEKFQSTFCTTLLGEFPDTNVKIFMATLKEKAFLS</sequence>
<evidence type="ECO:0000256" key="1">
    <source>
        <dbReference type="ARBA" id="ARBA00022603"/>
    </source>
</evidence>
<dbReference type="GeneID" id="102693113"/>
<evidence type="ECO:0000313" key="5">
    <source>
        <dbReference type="Proteomes" id="UP000018468"/>
    </source>
</evidence>
<protein>
    <submittedName>
        <fullName evidence="4">Methyltransferase 21C, AARS1 lysine a</fullName>
    </submittedName>
</protein>
<dbReference type="InterPro" id="IPR019410">
    <property type="entry name" value="Methyltransf_16"/>
</dbReference>
<dbReference type="STRING" id="7918.ENSLOCP00000012285"/>
<reference evidence="4" key="2">
    <citation type="submission" date="2025-08" db="UniProtKB">
        <authorList>
            <consortium name="Ensembl"/>
        </authorList>
    </citation>
    <scope>IDENTIFICATION</scope>
</reference>
<dbReference type="Proteomes" id="UP000018468">
    <property type="component" value="Linkage group LG17"/>
</dbReference>
<name>W5MV76_LEPOC</name>